<dbReference type="EMBL" id="CAJVPK010002590">
    <property type="protein sequence ID" value="CAG8615086.1"/>
    <property type="molecule type" value="Genomic_DNA"/>
</dbReference>
<accession>A0A9N9CXU3</accession>
<reference evidence="2" key="1">
    <citation type="submission" date="2021-06" db="EMBL/GenBank/DDBJ databases">
        <authorList>
            <person name="Kallberg Y."/>
            <person name="Tangrot J."/>
            <person name="Rosling A."/>
        </authorList>
    </citation>
    <scope>NUCLEOTIDE SEQUENCE</scope>
    <source>
        <strain evidence="2">AZ414A</strain>
    </source>
</reference>
<organism evidence="2 3">
    <name type="scientific">Diversispora eburnea</name>
    <dbReference type="NCBI Taxonomy" id="1213867"/>
    <lineage>
        <taxon>Eukaryota</taxon>
        <taxon>Fungi</taxon>
        <taxon>Fungi incertae sedis</taxon>
        <taxon>Mucoromycota</taxon>
        <taxon>Glomeromycotina</taxon>
        <taxon>Glomeromycetes</taxon>
        <taxon>Diversisporales</taxon>
        <taxon>Diversisporaceae</taxon>
        <taxon>Diversispora</taxon>
    </lineage>
</organism>
<evidence type="ECO:0000256" key="1">
    <source>
        <dbReference type="SAM" id="MobiDB-lite"/>
    </source>
</evidence>
<comment type="caution">
    <text evidence="2">The sequence shown here is derived from an EMBL/GenBank/DDBJ whole genome shotgun (WGS) entry which is preliminary data.</text>
</comment>
<evidence type="ECO:0000313" key="2">
    <source>
        <dbReference type="EMBL" id="CAG8615086.1"/>
    </source>
</evidence>
<sequence>MSARLSKDIISSLCYSEYWSKPIEEWGVTDWDMFYIKKVPEANKHDSHSSLGTELATLLELLPEKEPQYQHASRMKQRLKVKIPINVKQKMENLTKSEVNKRVNMRNLENIAITTGISAGIRHFETNQAISGIVQASNHSNPDSDNKTERANNSNLDFDQVVSEIKQASNQRTNDFTTQTYDKEDLKTNDANIDEIIVEKISDLLFLNLNLEEIWMKVTDRLKKGNLRVQSIESRIVDLSNWTKVDWNRILKTSDYAQLFNRSRKELCKEKIDKEVQGLLHDGCEVVKRSNIMERQIHNIKIRGCITNCWNYRIFVKVNVLVMQHRERDYIVKILSPIMGFIFEEFDIGTFELNWIEKDSRSVTSRKRKYINSEYVKLNPPSKLMDLIISLRSYKVELLVLEAGNTEGPMDDTKFREDHSKIKVVMKDCIDAFWSNLHFKKKELEEVFVMGIQITGTKWSVYSLTYDSSKNFYFFVEMATLTLPTTLSDMGDLLHGFLKNLLALRHTHIDLVAKIRKFTQKRFSTPSPPSSPLHKTTETPSKKQKLKEDPFYILDKLY</sequence>
<dbReference type="Proteomes" id="UP000789706">
    <property type="component" value="Unassembled WGS sequence"/>
</dbReference>
<dbReference type="AlphaFoldDB" id="A0A9N9CXU3"/>
<feature type="compositionally biased region" description="Basic and acidic residues" evidence="1">
    <location>
        <begin position="535"/>
        <end position="549"/>
    </location>
</feature>
<dbReference type="OrthoDB" id="2377195at2759"/>
<feature type="region of interest" description="Disordered" evidence="1">
    <location>
        <begin position="522"/>
        <end position="549"/>
    </location>
</feature>
<evidence type="ECO:0000313" key="3">
    <source>
        <dbReference type="Proteomes" id="UP000789706"/>
    </source>
</evidence>
<keyword evidence="3" id="KW-1185">Reference proteome</keyword>
<proteinExistence type="predicted"/>
<protein>
    <submittedName>
        <fullName evidence="2">1231_t:CDS:1</fullName>
    </submittedName>
</protein>
<gene>
    <name evidence="2" type="ORF">DEBURN_LOCUS10133</name>
</gene>
<name>A0A9N9CXU3_9GLOM</name>